<sequence>MVVEERSGAHRKLFRTMMAVEAVTAALQELSGTLFTGVAVVSDSQWMLRRSRMQSGCL</sequence>
<name>A0A0B6ZD18_9EUPU</name>
<organism evidence="1">
    <name type="scientific">Arion vulgaris</name>
    <dbReference type="NCBI Taxonomy" id="1028688"/>
    <lineage>
        <taxon>Eukaryota</taxon>
        <taxon>Metazoa</taxon>
        <taxon>Spiralia</taxon>
        <taxon>Lophotrochozoa</taxon>
        <taxon>Mollusca</taxon>
        <taxon>Gastropoda</taxon>
        <taxon>Heterobranchia</taxon>
        <taxon>Euthyneura</taxon>
        <taxon>Panpulmonata</taxon>
        <taxon>Eupulmonata</taxon>
        <taxon>Stylommatophora</taxon>
        <taxon>Helicina</taxon>
        <taxon>Arionoidea</taxon>
        <taxon>Arionidae</taxon>
        <taxon>Arion</taxon>
    </lineage>
</organism>
<evidence type="ECO:0000313" key="1">
    <source>
        <dbReference type="EMBL" id="CEK66413.1"/>
    </source>
</evidence>
<dbReference type="AlphaFoldDB" id="A0A0B6ZD18"/>
<gene>
    <name evidence="1" type="primary">ORF58644</name>
</gene>
<accession>A0A0B6ZD18</accession>
<protein>
    <submittedName>
        <fullName evidence="1">Uncharacterized protein</fullName>
    </submittedName>
</protein>
<proteinExistence type="predicted"/>
<reference evidence="1" key="1">
    <citation type="submission" date="2014-12" db="EMBL/GenBank/DDBJ databases">
        <title>Insight into the proteome of Arion vulgaris.</title>
        <authorList>
            <person name="Aradska J."/>
            <person name="Bulat T."/>
            <person name="Smidak R."/>
            <person name="Sarate P."/>
            <person name="Gangsoo J."/>
            <person name="Sialana F."/>
            <person name="Bilban M."/>
            <person name="Lubec G."/>
        </authorList>
    </citation>
    <scope>NUCLEOTIDE SEQUENCE</scope>
    <source>
        <tissue evidence="1">Skin</tissue>
    </source>
</reference>
<dbReference type="EMBL" id="HACG01019548">
    <property type="protein sequence ID" value="CEK66413.1"/>
    <property type="molecule type" value="Transcribed_RNA"/>
</dbReference>